<sequence>MSWQEELRRLDEELAAGQISADDYRVRRDGVLSAAVNADSQAAPATGGSAESTQIIAPVNPPQSAPTPAQQPGGASAADQTQIVNSSFGGGERTQAVGQGGAPQGWAPGGQPGDAERTQVVPGVPPQAVAGGYRPQGQGSGGFPAQQTPQYHPPQGQQQMPWNAPSQDTSTPWGASEFPADTNWVAQGPEPSFETTPAKGGKKVLAIVLAVVVLAGLGVGGYFLFSGNSDDKNPPVAQSSSAPPSPTQKPKDDLEIAKLPGNVLSTTDFGSFDELKAANVLTEGEYNALTDAQVSKARQSVSKLPSGATAVVLTLKTAGAANAANAVEQLTEQQVKFKLVKYTGSAPAGVEVMQLVKEDGTALVRVHYVHKQTVVRVHVDGPDLGTVSKVFDEILAKQLTELPVTG</sequence>
<evidence type="ECO:0008006" key="5">
    <source>
        <dbReference type="Google" id="ProtNLM"/>
    </source>
</evidence>
<reference evidence="4" key="1">
    <citation type="journal article" date="2019" name="Int. J. Syst. Evol. Microbiol.">
        <title>The Global Catalogue of Microorganisms (GCM) 10K type strain sequencing project: providing services to taxonomists for standard genome sequencing and annotation.</title>
        <authorList>
            <consortium name="The Broad Institute Genomics Platform"/>
            <consortium name="The Broad Institute Genome Sequencing Center for Infectious Disease"/>
            <person name="Wu L."/>
            <person name="Ma J."/>
        </authorList>
    </citation>
    <scope>NUCLEOTIDE SEQUENCE [LARGE SCALE GENOMIC DNA]</scope>
    <source>
        <strain evidence="4">CGMCC 4.7680</strain>
    </source>
</reference>
<evidence type="ECO:0000256" key="2">
    <source>
        <dbReference type="SAM" id="Phobius"/>
    </source>
</evidence>
<name>A0ABQ3K792_9PSEU</name>
<evidence type="ECO:0000256" key="1">
    <source>
        <dbReference type="SAM" id="MobiDB-lite"/>
    </source>
</evidence>
<feature type="region of interest" description="Disordered" evidence="1">
    <location>
        <begin position="38"/>
        <end position="173"/>
    </location>
</feature>
<feature type="region of interest" description="Disordered" evidence="1">
    <location>
        <begin position="231"/>
        <end position="253"/>
    </location>
</feature>
<protein>
    <recommendedName>
        <fullName evidence="5">Flagellar basal body-associated protein FliL</fullName>
    </recommendedName>
</protein>
<keyword evidence="4" id="KW-1185">Reference proteome</keyword>
<keyword evidence="2" id="KW-1133">Transmembrane helix</keyword>
<dbReference type="RefSeq" id="WP_229902627.1">
    <property type="nucleotide sequence ID" value="NZ_BNAW01000006.1"/>
</dbReference>
<feature type="compositionally biased region" description="Gly residues" evidence="1">
    <location>
        <begin position="88"/>
        <end position="112"/>
    </location>
</feature>
<feature type="compositionally biased region" description="Polar residues" evidence="1">
    <location>
        <begin position="145"/>
        <end position="173"/>
    </location>
</feature>
<dbReference type="Proteomes" id="UP000649955">
    <property type="component" value="Unassembled WGS sequence"/>
</dbReference>
<feature type="compositionally biased region" description="Low complexity" evidence="1">
    <location>
        <begin position="66"/>
        <end position="78"/>
    </location>
</feature>
<feature type="transmembrane region" description="Helical" evidence="2">
    <location>
        <begin position="204"/>
        <end position="225"/>
    </location>
</feature>
<proteinExistence type="predicted"/>
<organism evidence="3 4">
    <name type="scientific">Amycolatopsis bullii</name>
    <dbReference type="NCBI Taxonomy" id="941987"/>
    <lineage>
        <taxon>Bacteria</taxon>
        <taxon>Bacillati</taxon>
        <taxon>Actinomycetota</taxon>
        <taxon>Actinomycetes</taxon>
        <taxon>Pseudonocardiales</taxon>
        <taxon>Pseudonocardiaceae</taxon>
        <taxon>Amycolatopsis</taxon>
    </lineage>
</organism>
<feature type="compositionally biased region" description="Low complexity" evidence="1">
    <location>
        <begin position="119"/>
        <end position="137"/>
    </location>
</feature>
<evidence type="ECO:0000313" key="3">
    <source>
        <dbReference type="EMBL" id="GHG05051.1"/>
    </source>
</evidence>
<comment type="caution">
    <text evidence="3">The sequence shown here is derived from an EMBL/GenBank/DDBJ whole genome shotgun (WGS) entry which is preliminary data.</text>
</comment>
<keyword evidence="2" id="KW-0812">Transmembrane</keyword>
<keyword evidence="2" id="KW-0472">Membrane</keyword>
<gene>
    <name evidence="3" type="ORF">GCM10017567_21380</name>
</gene>
<dbReference type="EMBL" id="BNAW01000006">
    <property type="protein sequence ID" value="GHG05051.1"/>
    <property type="molecule type" value="Genomic_DNA"/>
</dbReference>
<evidence type="ECO:0000313" key="4">
    <source>
        <dbReference type="Proteomes" id="UP000649955"/>
    </source>
</evidence>
<accession>A0ABQ3K792</accession>